<protein>
    <recommendedName>
        <fullName evidence="6">alpha-1,2-Mannosidase</fullName>
        <ecNumber evidence="6">3.2.1.-</ecNumber>
    </recommendedName>
</protein>
<dbReference type="InterPro" id="IPR012341">
    <property type="entry name" value="6hp_glycosidase-like_sf"/>
</dbReference>
<organism evidence="7 8">
    <name type="scientific">Candida glabrata</name>
    <name type="common">Yeast</name>
    <name type="synonym">Torulopsis glabrata</name>
    <dbReference type="NCBI Taxonomy" id="5478"/>
    <lineage>
        <taxon>Eukaryota</taxon>
        <taxon>Fungi</taxon>
        <taxon>Dikarya</taxon>
        <taxon>Ascomycota</taxon>
        <taxon>Saccharomycotina</taxon>
        <taxon>Saccharomycetes</taxon>
        <taxon>Saccharomycetales</taxon>
        <taxon>Saccharomycetaceae</taxon>
        <taxon>Nakaseomyces</taxon>
    </lineage>
</organism>
<keyword evidence="6" id="KW-0326">Glycosidase</keyword>
<dbReference type="VEuPathDB" id="FungiDB:CAGL0F01771g"/>
<dbReference type="EMBL" id="LLZZ01000022">
    <property type="protein sequence ID" value="KTB12352.1"/>
    <property type="molecule type" value="Genomic_DNA"/>
</dbReference>
<comment type="caution">
    <text evidence="7">The sequence shown here is derived from an EMBL/GenBank/DDBJ whole genome shotgun (WGS) entry which is preliminary data.</text>
</comment>
<dbReference type="GO" id="GO:0005975">
    <property type="term" value="P:carbohydrate metabolic process"/>
    <property type="evidence" value="ECO:0007669"/>
    <property type="project" value="InterPro"/>
</dbReference>
<dbReference type="VEuPathDB" id="FungiDB:GWK60_F01529"/>
<keyword evidence="4 6" id="KW-0378">Hydrolase</keyword>
<dbReference type="Pfam" id="PF01532">
    <property type="entry name" value="Glyco_hydro_47"/>
    <property type="match status" value="2"/>
</dbReference>
<evidence type="ECO:0000313" key="8">
    <source>
        <dbReference type="Proteomes" id="UP000054886"/>
    </source>
</evidence>
<dbReference type="GO" id="GO:0016020">
    <property type="term" value="C:membrane"/>
    <property type="evidence" value="ECO:0007669"/>
    <property type="project" value="InterPro"/>
</dbReference>
<dbReference type="InterPro" id="IPR036026">
    <property type="entry name" value="Seven-hairpin_glycosidases"/>
</dbReference>
<dbReference type="AlphaFoldDB" id="A0A0W0DGN3"/>
<dbReference type="VEuPathDB" id="FungiDB:B1J91_F01771g"/>
<evidence type="ECO:0000256" key="6">
    <source>
        <dbReference type="RuleBase" id="RU361193"/>
    </source>
</evidence>
<dbReference type="GO" id="GO:0005783">
    <property type="term" value="C:endoplasmic reticulum"/>
    <property type="evidence" value="ECO:0007669"/>
    <property type="project" value="EnsemblFungi"/>
</dbReference>
<comment type="similarity">
    <text evidence="3 6">Belongs to the glycosyl hydrolase 47 family.</text>
</comment>
<sequence>MALHKSLFRRLKNVLPLSITIVLLFYYTFRNEIDILNSFAETNHVPTTVETLQTSAKGTHEELSVDDLLDKNRFYPLLVSNKDIDPFQDPRLLTSKGRMGARIYPVLNKVEVPVHMISSEKVAPIQSDKLVQEGAAHDMLDRVRNLFLKSYSQLKNQKNLYENPLNWPIDLIDTLDTLHIMNLTNEFDDLVDNVIAKINFKNPTISMKEDEITFIDVADISQRVLSSMISAFDLSKNQVLLNKARDLADYLLTIFDTPNGLPLIDYPVNSKLVNRFPYREINPARLTSMTVEFVRLTHLLKEDKYFNAAYHIYKTIAESTDQFAINYLFPNIVDPSGCELLTDDEIKQGKHLKSNILKTIDENYKFAFCKQTNGLARSEVKVVRDVDRVIKTQKRKQVITLDGTTIPLYQNLIKIMPMLKNHDILRLHEITFEEEDGVIGKRDKIVASKEDNSLLQEKNDVRLLSSKGLFFGLMQHVRDLMIYRPITPLKLDNGEAPLFLSSIETYTRYIPTSNELEIEMLRQFDHKSDACSFASMMIYGAKLFEKEKDFDFQLLGKEVNHIAAELAESCYKLSKEFKGYSPSHILFDPCLMKEKEGRCIFDENEKIQKIVGGYYKSDIASSSDEEDVDTDKDHHLAVKVKNDKNSNTKANSKDPQKEYSRRVMLFSKKESPGHLLKDVNKNSIDVGSKKWKNHPDWPLWLNKMDQKHLLASDTILSILHMYRITGDSIWRDRGFDLFEELERSIDLKAAGPKGLWKLTEEGHTQGEYPSTWLSQTLKFYYLLGSKPDDISLDNYVISMGGHLIGIH</sequence>
<gene>
    <name evidence="7" type="ORF">AO440_001175</name>
</gene>
<accession>A0A0W0DGN3</accession>
<dbReference type="GO" id="GO:0036503">
    <property type="term" value="P:ERAD pathway"/>
    <property type="evidence" value="ECO:0007669"/>
    <property type="project" value="EnsemblFungi"/>
</dbReference>
<dbReference type="EC" id="3.2.1.-" evidence="6"/>
<evidence type="ECO:0000313" key="7">
    <source>
        <dbReference type="EMBL" id="KTB12352.1"/>
    </source>
</evidence>
<dbReference type="InterPro" id="IPR001382">
    <property type="entry name" value="Glyco_hydro_47"/>
</dbReference>
<proteinExistence type="inferred from homology"/>
<dbReference type="Proteomes" id="UP000054886">
    <property type="component" value="Unassembled WGS sequence"/>
</dbReference>
<evidence type="ECO:0000256" key="1">
    <source>
        <dbReference type="ARBA" id="ARBA00001913"/>
    </source>
</evidence>
<comment type="pathway">
    <text evidence="2">Protein modification; protein glycosylation.</text>
</comment>
<comment type="cofactor">
    <cofactor evidence="1">
        <name>Ca(2+)</name>
        <dbReference type="ChEBI" id="CHEBI:29108"/>
    </cofactor>
</comment>
<name>A0A0W0DGN3_CANGB</name>
<evidence type="ECO:0000256" key="5">
    <source>
        <dbReference type="ARBA" id="ARBA00023157"/>
    </source>
</evidence>
<dbReference type="SUPFAM" id="SSF48225">
    <property type="entry name" value="Seven-hairpin glycosidases"/>
    <property type="match status" value="1"/>
</dbReference>
<dbReference type="InterPro" id="IPR050749">
    <property type="entry name" value="Glycosyl_Hydrolase_47"/>
</dbReference>
<dbReference type="VEuPathDB" id="FungiDB:GVI51_F01529"/>
<dbReference type="Gene3D" id="1.50.10.10">
    <property type="match status" value="2"/>
</dbReference>
<evidence type="ECO:0000256" key="3">
    <source>
        <dbReference type="ARBA" id="ARBA00007658"/>
    </source>
</evidence>
<dbReference type="GO" id="GO:0005509">
    <property type="term" value="F:calcium ion binding"/>
    <property type="evidence" value="ECO:0007669"/>
    <property type="project" value="InterPro"/>
</dbReference>
<dbReference type="PANTHER" id="PTHR11742">
    <property type="entry name" value="MANNOSYL-OLIGOSACCHARIDE ALPHA-1,2-MANNOSIDASE-RELATED"/>
    <property type="match status" value="1"/>
</dbReference>
<evidence type="ECO:0000256" key="2">
    <source>
        <dbReference type="ARBA" id="ARBA00004922"/>
    </source>
</evidence>
<dbReference type="PRINTS" id="PR00747">
    <property type="entry name" value="GLYHDRLASE47"/>
</dbReference>
<dbReference type="GO" id="GO:0004571">
    <property type="term" value="F:mannosyl-oligosaccharide 1,2-alpha-mannosidase activity"/>
    <property type="evidence" value="ECO:0007669"/>
    <property type="project" value="InterPro"/>
</dbReference>
<reference evidence="7 8" key="1">
    <citation type="submission" date="2015-10" db="EMBL/GenBank/DDBJ databases">
        <title>Draft genomes sequences of Candida glabrata isolates 1A, 1B, 2A, 2B, 3A and 3B.</title>
        <authorList>
            <person name="Haavelsrud O.E."/>
            <person name="Gaustad P."/>
        </authorList>
    </citation>
    <scope>NUCLEOTIDE SEQUENCE [LARGE SCALE GENOMIC DNA]</scope>
    <source>
        <strain evidence="7">910700640</strain>
    </source>
</reference>
<evidence type="ECO:0000256" key="4">
    <source>
        <dbReference type="ARBA" id="ARBA00022801"/>
    </source>
</evidence>
<dbReference type="PANTHER" id="PTHR11742:SF103">
    <property type="entry name" value="ENDOPLASMIC RETICULUM MANNOSIDASE MNL2-RELATED"/>
    <property type="match status" value="1"/>
</dbReference>
<keyword evidence="5" id="KW-1015">Disulfide bond</keyword>